<evidence type="ECO:0000256" key="6">
    <source>
        <dbReference type="SAM" id="MobiDB-lite"/>
    </source>
</evidence>
<comment type="similarity">
    <text evidence="3">Belongs to the DIF1/spd1 family.</text>
</comment>
<gene>
    <name evidence="7" type="ORF">PITC_032060</name>
</gene>
<organism evidence="7 8">
    <name type="scientific">Penicillium italicum</name>
    <name type="common">Blue mold</name>
    <dbReference type="NCBI Taxonomy" id="40296"/>
    <lineage>
        <taxon>Eukaryota</taxon>
        <taxon>Fungi</taxon>
        <taxon>Dikarya</taxon>
        <taxon>Ascomycota</taxon>
        <taxon>Pezizomycotina</taxon>
        <taxon>Eurotiomycetes</taxon>
        <taxon>Eurotiomycetidae</taxon>
        <taxon>Eurotiales</taxon>
        <taxon>Aspergillaceae</taxon>
        <taxon>Penicillium</taxon>
    </lineage>
</organism>
<dbReference type="EMBL" id="JQGA01000558">
    <property type="protein sequence ID" value="KGO74968.1"/>
    <property type="molecule type" value="Genomic_DNA"/>
</dbReference>
<dbReference type="HOGENOM" id="CLU_050885_2_1_1"/>
<dbReference type="GO" id="GO:0005737">
    <property type="term" value="C:cytoplasm"/>
    <property type="evidence" value="ECO:0007669"/>
    <property type="project" value="UniProtKB-SubCell"/>
</dbReference>
<proteinExistence type="inferred from homology"/>
<evidence type="ECO:0000256" key="1">
    <source>
        <dbReference type="ARBA" id="ARBA00004123"/>
    </source>
</evidence>
<reference evidence="7 8" key="1">
    <citation type="journal article" date="2015" name="Mol. Plant Microbe Interact.">
        <title>Genome, transcriptome, and functional analyses of Penicillium expansum provide new insights into secondary metabolism and pathogenicity.</title>
        <authorList>
            <person name="Ballester A.R."/>
            <person name="Marcet-Houben M."/>
            <person name="Levin E."/>
            <person name="Sela N."/>
            <person name="Selma-Lazaro C."/>
            <person name="Carmona L."/>
            <person name="Wisniewski M."/>
            <person name="Droby S."/>
            <person name="Gonzalez-Candelas L."/>
            <person name="Gabaldon T."/>
        </authorList>
    </citation>
    <scope>NUCLEOTIDE SEQUENCE [LARGE SCALE GENOMIC DNA]</scope>
    <source>
        <strain evidence="7 8">PHI-1</strain>
    </source>
</reference>
<dbReference type="GO" id="GO:0005634">
    <property type="term" value="C:nucleus"/>
    <property type="evidence" value="ECO:0007669"/>
    <property type="project" value="UniProtKB-SubCell"/>
</dbReference>
<feature type="region of interest" description="Disordered" evidence="6">
    <location>
        <begin position="84"/>
        <end position="123"/>
    </location>
</feature>
<dbReference type="OrthoDB" id="4072855at2759"/>
<feature type="region of interest" description="Disordered" evidence="6">
    <location>
        <begin position="1"/>
        <end position="39"/>
    </location>
</feature>
<dbReference type="AlphaFoldDB" id="A0A0A2L6Z4"/>
<evidence type="ECO:0000256" key="3">
    <source>
        <dbReference type="ARBA" id="ARBA00005459"/>
    </source>
</evidence>
<keyword evidence="4" id="KW-0963">Cytoplasm</keyword>
<evidence type="ECO:0000313" key="8">
    <source>
        <dbReference type="Proteomes" id="UP000030104"/>
    </source>
</evidence>
<protein>
    <submittedName>
        <fullName evidence="7">Ribonucleotide reductase inhibitor</fullName>
    </submittedName>
</protein>
<accession>A0A0A2L6Z4</accession>
<keyword evidence="5" id="KW-0539">Nucleus</keyword>
<evidence type="ECO:0000256" key="2">
    <source>
        <dbReference type="ARBA" id="ARBA00004496"/>
    </source>
</evidence>
<name>A0A0A2L6Z4_PENIT</name>
<evidence type="ECO:0000313" key="7">
    <source>
        <dbReference type="EMBL" id="KGO74968.1"/>
    </source>
</evidence>
<dbReference type="Proteomes" id="UP000030104">
    <property type="component" value="Unassembled WGS sequence"/>
</dbReference>
<comment type="subcellular location">
    <subcellularLocation>
        <location evidence="2">Cytoplasm</location>
    </subcellularLocation>
    <subcellularLocation>
        <location evidence="1">Nucleus</location>
    </subcellularLocation>
</comment>
<dbReference type="PANTHER" id="PTHR28081">
    <property type="entry name" value="DAMAGE-REGULATED IMPORT FACILITATOR 1-RELATED"/>
    <property type="match status" value="1"/>
</dbReference>
<dbReference type="Pfam" id="PF08591">
    <property type="entry name" value="RNR_inhib"/>
    <property type="match status" value="1"/>
</dbReference>
<dbReference type="GO" id="GO:0008104">
    <property type="term" value="P:intracellular protein localization"/>
    <property type="evidence" value="ECO:0007669"/>
    <property type="project" value="TreeGrafter"/>
</dbReference>
<feature type="compositionally biased region" description="Polar residues" evidence="6">
    <location>
        <begin position="23"/>
        <end position="39"/>
    </location>
</feature>
<evidence type="ECO:0000256" key="5">
    <source>
        <dbReference type="ARBA" id="ARBA00023242"/>
    </source>
</evidence>
<dbReference type="PANTHER" id="PTHR28081:SF1">
    <property type="entry name" value="DAMAGE-REGULATED IMPORT FACILITATOR 1"/>
    <property type="match status" value="1"/>
</dbReference>
<dbReference type="OMA" id="NYNAPTH"/>
<comment type="caution">
    <text evidence="7">The sequence shown here is derived from an EMBL/GenBank/DDBJ whole genome shotgun (WGS) entry which is preliminary data.</text>
</comment>
<evidence type="ECO:0000256" key="4">
    <source>
        <dbReference type="ARBA" id="ARBA00022490"/>
    </source>
</evidence>
<dbReference type="InterPro" id="IPR013900">
    <property type="entry name" value="RNR_inhibitor"/>
</dbReference>
<sequence>MPSVNRPMPPSTDLSKRRRFQPPITTFFTSATGPVSSDTPVVSHHHHYAAETFSAHPVVPAKVQSSLLSVGMRVRKSVADGYRTHMSKTEEKAPLPTAVAPTPHAQPCPGSRPSELSPFSGAGKSSFSHDDYLVTDDGDAYSIPPSSQDSTVSLPLGGQKRALELDGDILLDEDADESFDNFGVSWRENSHGRTILSPNLGQSRRILAVRHSKIEQPTMDMDDFEEATFLRRREEVDAEDVRMYGA</sequence>
<keyword evidence="8" id="KW-1185">Reference proteome</keyword>
<dbReference type="GO" id="GO:1990846">
    <property type="term" value="F:ribonucleoside-diphosphate reductase inhibitor activity"/>
    <property type="evidence" value="ECO:0007669"/>
    <property type="project" value="TreeGrafter"/>
</dbReference>
<dbReference type="PhylomeDB" id="A0A0A2L6Z4"/>